<evidence type="ECO:0000256" key="3">
    <source>
        <dbReference type="ARBA" id="ARBA00023015"/>
    </source>
</evidence>
<evidence type="ECO:0000256" key="2">
    <source>
        <dbReference type="ARBA" id="ARBA00022840"/>
    </source>
</evidence>
<keyword evidence="5" id="KW-0804">Transcription</keyword>
<keyword evidence="3" id="KW-0805">Transcription regulation</keyword>
<evidence type="ECO:0000313" key="7">
    <source>
        <dbReference type="EMBL" id="QEN08408.1"/>
    </source>
</evidence>
<dbReference type="PROSITE" id="PS50045">
    <property type="entry name" value="SIGMA54_INTERACT_4"/>
    <property type="match status" value="1"/>
</dbReference>
<dbReference type="GO" id="GO:0006355">
    <property type="term" value="P:regulation of DNA-templated transcription"/>
    <property type="evidence" value="ECO:0007669"/>
    <property type="project" value="InterPro"/>
</dbReference>
<keyword evidence="8" id="KW-1185">Reference proteome</keyword>
<dbReference type="GO" id="GO:0005524">
    <property type="term" value="F:ATP binding"/>
    <property type="evidence" value="ECO:0007669"/>
    <property type="project" value="UniProtKB-KW"/>
</dbReference>
<name>A0A5C1QM55_9SPIO</name>
<dbReference type="Proteomes" id="UP000324209">
    <property type="component" value="Chromosome"/>
</dbReference>
<dbReference type="FunFam" id="3.40.50.300:FF:000006">
    <property type="entry name" value="DNA-binding transcriptional regulator NtrC"/>
    <property type="match status" value="1"/>
</dbReference>
<evidence type="ECO:0000256" key="1">
    <source>
        <dbReference type="ARBA" id="ARBA00022741"/>
    </source>
</evidence>
<reference evidence="7 8" key="1">
    <citation type="submission" date="2019-02" db="EMBL/GenBank/DDBJ databases">
        <title>Complete Genome Sequence and Methylome Analysis of free living Spirochaetas.</title>
        <authorList>
            <person name="Fomenkov A."/>
            <person name="Dubinina G."/>
            <person name="Leshcheva N."/>
            <person name="Mikheeva N."/>
            <person name="Grabovich M."/>
            <person name="Vincze T."/>
            <person name="Roberts R.J."/>
        </authorList>
    </citation>
    <scope>NUCLEOTIDE SEQUENCE [LARGE SCALE GENOMIC DNA]</scope>
    <source>
        <strain evidence="7 8">K2</strain>
    </source>
</reference>
<dbReference type="EMBL" id="CP036150">
    <property type="protein sequence ID" value="QEN08408.1"/>
    <property type="molecule type" value="Genomic_DNA"/>
</dbReference>
<feature type="domain" description="Sigma-54 factor interaction" evidence="6">
    <location>
        <begin position="11"/>
        <end position="241"/>
    </location>
</feature>
<dbReference type="InterPro" id="IPR027417">
    <property type="entry name" value="P-loop_NTPase"/>
</dbReference>
<organism evidence="7 8">
    <name type="scientific">Oceanispirochaeta crateris</name>
    <dbReference type="NCBI Taxonomy" id="2518645"/>
    <lineage>
        <taxon>Bacteria</taxon>
        <taxon>Pseudomonadati</taxon>
        <taxon>Spirochaetota</taxon>
        <taxon>Spirochaetia</taxon>
        <taxon>Spirochaetales</taxon>
        <taxon>Spirochaetaceae</taxon>
        <taxon>Oceanispirochaeta</taxon>
    </lineage>
</organism>
<dbReference type="Pfam" id="PF25601">
    <property type="entry name" value="AAA_lid_14"/>
    <property type="match status" value="1"/>
</dbReference>
<dbReference type="InterPro" id="IPR058031">
    <property type="entry name" value="AAA_lid_NorR"/>
</dbReference>
<dbReference type="NCBIfam" id="TIGR02974">
    <property type="entry name" value="phageshock_pspF"/>
    <property type="match status" value="1"/>
</dbReference>
<dbReference type="PROSITE" id="PS00688">
    <property type="entry name" value="SIGMA54_INTERACT_3"/>
    <property type="match status" value="1"/>
</dbReference>
<keyword evidence="2" id="KW-0067">ATP-binding</keyword>
<gene>
    <name evidence="7" type="primary">pspF</name>
    <name evidence="7" type="ORF">EXM22_10585</name>
</gene>
<sequence>MNRDYNPSADALGESSEFMDFQQNLSMAARVDRPVLLVGERGTGKELAATRLHFLSGRWKDPYIPVNCAALPPSLLESELFGHESGAFTGAGKMRKGRFEEAHKGTLFLDEIGLVPMEVQEKILRTVEYGRFSRVGSSTEMEVDVRIIAATNADLPTLCKEGKFKEDLLDRLSFEVLYLPPLRYRSTDIDLLAGHFAMRMAREMGKPEIPEFSPELIQKMREYSWPGNIRELKNTVERAVYKTEGSLIEELNLNPFNNPYLPDMNPELKQESEDSCKDPRLLAEKEIPLNQFREYILELELHFIRRALEENRYSQKKAAEALGLTYDQFRGLYKKYQSSLEKENG</sequence>
<dbReference type="Pfam" id="PF00158">
    <property type="entry name" value="Sigma54_activat"/>
    <property type="match status" value="1"/>
</dbReference>
<accession>A0A5C1QM55</accession>
<proteinExistence type="predicted"/>
<dbReference type="InterPro" id="IPR002197">
    <property type="entry name" value="HTH_Fis"/>
</dbReference>
<dbReference type="Gene3D" id="1.10.8.60">
    <property type="match status" value="1"/>
</dbReference>
<dbReference type="GO" id="GO:0043565">
    <property type="term" value="F:sequence-specific DNA binding"/>
    <property type="evidence" value="ECO:0007669"/>
    <property type="project" value="InterPro"/>
</dbReference>
<keyword evidence="1" id="KW-0547">Nucleotide-binding</keyword>
<dbReference type="RefSeq" id="WP_149486489.1">
    <property type="nucleotide sequence ID" value="NZ_CP036150.1"/>
</dbReference>
<dbReference type="PANTHER" id="PTHR32071">
    <property type="entry name" value="TRANSCRIPTIONAL REGULATORY PROTEIN"/>
    <property type="match status" value="1"/>
</dbReference>
<dbReference type="InterPro" id="IPR003593">
    <property type="entry name" value="AAA+_ATPase"/>
</dbReference>
<protein>
    <submittedName>
        <fullName evidence="7">Phage shock protein operon transcriptional activator</fullName>
    </submittedName>
</protein>
<dbReference type="InterPro" id="IPR002078">
    <property type="entry name" value="Sigma_54_int"/>
</dbReference>
<evidence type="ECO:0000256" key="5">
    <source>
        <dbReference type="ARBA" id="ARBA00023163"/>
    </source>
</evidence>
<dbReference type="InterPro" id="IPR014317">
    <property type="entry name" value="Transcription_activator_PspF"/>
</dbReference>
<evidence type="ECO:0000313" key="8">
    <source>
        <dbReference type="Proteomes" id="UP000324209"/>
    </source>
</evidence>
<dbReference type="Pfam" id="PF02954">
    <property type="entry name" value="HTH_8"/>
    <property type="match status" value="1"/>
</dbReference>
<evidence type="ECO:0000256" key="4">
    <source>
        <dbReference type="ARBA" id="ARBA00023125"/>
    </source>
</evidence>
<dbReference type="Gene3D" id="1.10.10.60">
    <property type="entry name" value="Homeodomain-like"/>
    <property type="match status" value="1"/>
</dbReference>
<dbReference type="SUPFAM" id="SSF52540">
    <property type="entry name" value="P-loop containing nucleoside triphosphate hydrolases"/>
    <property type="match status" value="1"/>
</dbReference>
<dbReference type="InterPro" id="IPR025944">
    <property type="entry name" value="Sigma_54_int_dom_CS"/>
</dbReference>
<dbReference type="InterPro" id="IPR009057">
    <property type="entry name" value="Homeodomain-like_sf"/>
</dbReference>
<dbReference type="KEGG" id="ock:EXM22_10585"/>
<dbReference type="CDD" id="cd00009">
    <property type="entry name" value="AAA"/>
    <property type="match status" value="1"/>
</dbReference>
<dbReference type="SUPFAM" id="SSF46689">
    <property type="entry name" value="Homeodomain-like"/>
    <property type="match status" value="1"/>
</dbReference>
<dbReference type="SMART" id="SM00382">
    <property type="entry name" value="AAA"/>
    <property type="match status" value="1"/>
</dbReference>
<dbReference type="InterPro" id="IPR025943">
    <property type="entry name" value="Sigma_54_int_dom_ATP-bd_2"/>
</dbReference>
<evidence type="ECO:0000259" key="6">
    <source>
        <dbReference type="PROSITE" id="PS50045"/>
    </source>
</evidence>
<dbReference type="OrthoDB" id="9803970at2"/>
<dbReference type="PANTHER" id="PTHR32071:SF38">
    <property type="entry name" value="PSP OPERON TRANSCRIPTIONAL ACTIVATOR"/>
    <property type="match status" value="1"/>
</dbReference>
<dbReference type="AlphaFoldDB" id="A0A5C1QM55"/>
<dbReference type="PROSITE" id="PS00676">
    <property type="entry name" value="SIGMA54_INTERACT_2"/>
    <property type="match status" value="1"/>
</dbReference>
<keyword evidence="4" id="KW-0238">DNA-binding</keyword>
<dbReference type="Gene3D" id="3.40.50.300">
    <property type="entry name" value="P-loop containing nucleotide triphosphate hydrolases"/>
    <property type="match status" value="1"/>
</dbReference>